<evidence type="ECO:0000256" key="3">
    <source>
        <dbReference type="ARBA" id="ARBA00022679"/>
    </source>
</evidence>
<dbReference type="NCBIfam" id="NF004790">
    <property type="entry name" value="PRK06136.1"/>
    <property type="match status" value="1"/>
</dbReference>
<dbReference type="EMBL" id="VUNH01000002">
    <property type="protein sequence ID" value="MST55043.1"/>
    <property type="molecule type" value="Genomic_DNA"/>
</dbReference>
<organism evidence="9 10">
    <name type="scientific">Pyramidobacter porci</name>
    <dbReference type="NCBI Taxonomy" id="2605789"/>
    <lineage>
        <taxon>Bacteria</taxon>
        <taxon>Thermotogati</taxon>
        <taxon>Synergistota</taxon>
        <taxon>Synergistia</taxon>
        <taxon>Synergistales</taxon>
        <taxon>Dethiosulfovibrionaceae</taxon>
        <taxon>Pyramidobacter</taxon>
    </lineage>
</organism>
<dbReference type="GO" id="GO:0019354">
    <property type="term" value="P:siroheme biosynthetic process"/>
    <property type="evidence" value="ECO:0007669"/>
    <property type="project" value="InterPro"/>
</dbReference>
<comment type="similarity">
    <text evidence="6">Belongs to the precorrin methyltransferase family.</text>
</comment>
<dbReference type="InterPro" id="IPR014776">
    <property type="entry name" value="4pyrrole_Mease_sub2"/>
</dbReference>
<comment type="caution">
    <text evidence="9">The sequence shown here is derived from an EMBL/GenBank/DDBJ whole genome shotgun (WGS) entry which is preliminary data.</text>
</comment>
<dbReference type="InterPro" id="IPR003754">
    <property type="entry name" value="4pyrrol_synth_uPrphyn_synth"/>
</dbReference>
<feature type="domain" description="Tetrapyrrole methylase" evidence="7">
    <location>
        <begin position="5"/>
        <end position="216"/>
    </location>
</feature>
<dbReference type="Gene3D" id="3.40.50.10090">
    <property type="match status" value="2"/>
</dbReference>
<accession>A0A6L5YA26</accession>
<dbReference type="FunFam" id="3.30.950.10:FF:000001">
    <property type="entry name" value="Siroheme synthase"/>
    <property type="match status" value="1"/>
</dbReference>
<evidence type="ECO:0000313" key="9">
    <source>
        <dbReference type="EMBL" id="MST55043.1"/>
    </source>
</evidence>
<dbReference type="InterPro" id="IPR036108">
    <property type="entry name" value="4pyrrol_syn_uPrphyn_synt_sf"/>
</dbReference>
<protein>
    <recommendedName>
        <fullName evidence="1">uroporphyrinogen-III C-methyltransferase</fullName>
        <ecNumber evidence="1">2.1.1.107</ecNumber>
    </recommendedName>
</protein>
<dbReference type="InterPro" id="IPR000878">
    <property type="entry name" value="4pyrrol_Mease"/>
</dbReference>
<keyword evidence="10" id="KW-1185">Reference proteome</keyword>
<dbReference type="InterPro" id="IPR006366">
    <property type="entry name" value="CobA/CysG_C"/>
</dbReference>
<dbReference type="GO" id="GO:0004852">
    <property type="term" value="F:uroporphyrinogen-III synthase activity"/>
    <property type="evidence" value="ECO:0007669"/>
    <property type="project" value="InterPro"/>
</dbReference>
<dbReference type="InterPro" id="IPR035996">
    <property type="entry name" value="4pyrrol_Methylase_sf"/>
</dbReference>
<dbReference type="CDD" id="cd11642">
    <property type="entry name" value="SUMT"/>
    <property type="match status" value="1"/>
</dbReference>
<dbReference type="InterPro" id="IPR003043">
    <property type="entry name" value="Uropor_MeTrfase_CS"/>
</dbReference>
<dbReference type="Pfam" id="PF00590">
    <property type="entry name" value="TP_methylase"/>
    <property type="match status" value="1"/>
</dbReference>
<sequence length="483" mass="50954">MSVGKVWLVGAGPGDPGLLTCRGREVLERAEVVIFDRLVGDGVLALMPRTARCIDVGKEGGRHPVPQREIEALIVREALNGHNVVRLKGGDPFLFGRGGEEIEALLAHDVPYEVVPGVASAIAAPECAGIPVTHRGLANSLHIVAAHTKEGGIAAQDYDALARLDGTLVFLMGATAVAEICSQLLARGFAADTPTAAVESGTTARQRTLVGTLGDFERKARDFGLRAPAVVLVGPVAGLASRLAWREKLPLWGKKVLVTRPANRQGRLARMLRDLGAEVVEFPCIATVPLETKLPPLGGHDWIGFTSVTGAECFFARLAAEGRDVRELGGAKIAAVGPATAAALCERGLRPDLVPAVYDGVHLAEELAGRGGSVLLFRALDGSPELTETLRARGVDFSEVPLYRTETLAAPFQPVNVDAVLFTSASTVRGFKKACPGLEAPLACCIGAQTAREAERLGLKNIRVAARATLEDLINTLKEDGRS</sequence>
<dbReference type="GO" id="GO:0032259">
    <property type="term" value="P:methylation"/>
    <property type="evidence" value="ECO:0007669"/>
    <property type="project" value="UniProtKB-KW"/>
</dbReference>
<dbReference type="CDD" id="cd06578">
    <property type="entry name" value="HemD"/>
    <property type="match status" value="1"/>
</dbReference>
<keyword evidence="3 6" id="KW-0808">Transferase</keyword>
<evidence type="ECO:0000256" key="2">
    <source>
        <dbReference type="ARBA" id="ARBA00022603"/>
    </source>
</evidence>
<gene>
    <name evidence="9" type="primary">cobA</name>
    <name evidence="9" type="ORF">FYJ74_03135</name>
</gene>
<dbReference type="PANTHER" id="PTHR45790">
    <property type="entry name" value="SIROHEME SYNTHASE-RELATED"/>
    <property type="match status" value="1"/>
</dbReference>
<feature type="domain" description="Tetrapyrrole biosynthesis uroporphyrinogen III synthase" evidence="8">
    <location>
        <begin position="267"/>
        <end position="474"/>
    </location>
</feature>
<evidence type="ECO:0000259" key="8">
    <source>
        <dbReference type="Pfam" id="PF02602"/>
    </source>
</evidence>
<dbReference type="NCBIfam" id="TIGR01469">
    <property type="entry name" value="cobA_cysG_Cterm"/>
    <property type="match status" value="1"/>
</dbReference>
<evidence type="ECO:0000256" key="1">
    <source>
        <dbReference type="ARBA" id="ARBA00012162"/>
    </source>
</evidence>
<keyword evidence="2 6" id="KW-0489">Methyltransferase</keyword>
<keyword evidence="4" id="KW-0949">S-adenosyl-L-methionine</keyword>
<dbReference type="InterPro" id="IPR050161">
    <property type="entry name" value="Siro_Cobalamin_biosynth"/>
</dbReference>
<dbReference type="Pfam" id="PF02602">
    <property type="entry name" value="HEM4"/>
    <property type="match status" value="1"/>
</dbReference>
<proteinExistence type="inferred from homology"/>
<reference evidence="9 10" key="1">
    <citation type="submission" date="2019-08" db="EMBL/GenBank/DDBJ databases">
        <title>In-depth cultivation of the pig gut microbiome towards novel bacterial diversity and tailored functional studies.</title>
        <authorList>
            <person name="Wylensek D."/>
            <person name="Hitch T.C.A."/>
            <person name="Clavel T."/>
        </authorList>
    </citation>
    <scope>NUCLEOTIDE SEQUENCE [LARGE SCALE GENOMIC DNA]</scope>
    <source>
        <strain evidence="9 10">SM-530-WT-4B</strain>
    </source>
</reference>
<dbReference type="GO" id="GO:0004851">
    <property type="term" value="F:uroporphyrin-III C-methyltransferase activity"/>
    <property type="evidence" value="ECO:0007669"/>
    <property type="project" value="UniProtKB-EC"/>
</dbReference>
<dbReference type="AlphaFoldDB" id="A0A6L5YA26"/>
<dbReference type="Proteomes" id="UP000473699">
    <property type="component" value="Unassembled WGS sequence"/>
</dbReference>
<dbReference type="PROSITE" id="PS00840">
    <property type="entry name" value="SUMT_2"/>
    <property type="match status" value="1"/>
</dbReference>
<dbReference type="EC" id="2.1.1.107" evidence="1"/>
<evidence type="ECO:0000259" key="7">
    <source>
        <dbReference type="Pfam" id="PF00590"/>
    </source>
</evidence>
<evidence type="ECO:0000256" key="4">
    <source>
        <dbReference type="ARBA" id="ARBA00022691"/>
    </source>
</evidence>
<evidence type="ECO:0000313" key="10">
    <source>
        <dbReference type="Proteomes" id="UP000473699"/>
    </source>
</evidence>
<dbReference type="Gene3D" id="3.30.950.10">
    <property type="entry name" value="Methyltransferase, Cobalt-precorrin-4 Transmethylase, Domain 2"/>
    <property type="match status" value="1"/>
</dbReference>
<dbReference type="SUPFAM" id="SSF53790">
    <property type="entry name" value="Tetrapyrrole methylase"/>
    <property type="match status" value="1"/>
</dbReference>
<dbReference type="RefSeq" id="WP_154528146.1">
    <property type="nucleotide sequence ID" value="NZ_VUNH01000002.1"/>
</dbReference>
<dbReference type="InterPro" id="IPR014777">
    <property type="entry name" value="4pyrrole_Mease_sub1"/>
</dbReference>
<keyword evidence="5" id="KW-0627">Porphyrin biosynthesis</keyword>
<evidence type="ECO:0000256" key="6">
    <source>
        <dbReference type="RuleBase" id="RU003960"/>
    </source>
</evidence>
<dbReference type="Gene3D" id="3.40.1010.10">
    <property type="entry name" value="Cobalt-precorrin-4 Transmethylase, Domain 1"/>
    <property type="match status" value="1"/>
</dbReference>
<dbReference type="FunFam" id="3.40.1010.10:FF:000001">
    <property type="entry name" value="Siroheme synthase"/>
    <property type="match status" value="1"/>
</dbReference>
<evidence type="ECO:0000256" key="5">
    <source>
        <dbReference type="ARBA" id="ARBA00023244"/>
    </source>
</evidence>
<name>A0A6L5YA26_9BACT</name>
<dbReference type="SUPFAM" id="SSF69618">
    <property type="entry name" value="HemD-like"/>
    <property type="match status" value="1"/>
</dbReference>
<dbReference type="PANTHER" id="PTHR45790:SF3">
    <property type="entry name" value="S-ADENOSYL-L-METHIONINE-DEPENDENT UROPORPHYRINOGEN III METHYLTRANSFERASE, CHLOROPLASTIC"/>
    <property type="match status" value="1"/>
</dbReference>